<reference evidence="1 2" key="1">
    <citation type="submission" date="2019-03" db="EMBL/GenBank/DDBJ databases">
        <title>Freshwater and sediment microbial communities from various areas in North America, analyzing microbe dynamics in response to fracking.</title>
        <authorList>
            <person name="Lamendella R."/>
        </authorList>
    </citation>
    <scope>NUCLEOTIDE SEQUENCE [LARGE SCALE GENOMIC DNA]</scope>
    <source>
        <strain evidence="1 2">74A</strain>
    </source>
</reference>
<accession>A0A4R2F7T2</accession>
<dbReference type="Proteomes" id="UP000294832">
    <property type="component" value="Unassembled WGS sequence"/>
</dbReference>
<evidence type="ECO:0000313" key="2">
    <source>
        <dbReference type="Proteomes" id="UP000294832"/>
    </source>
</evidence>
<sequence length="64" mass="7381">MLAAEIQLKIDANSAQIRSIANRIHMLEEEHLAEPGNADYVELRTQHKKLVDENRRLTDELLSE</sequence>
<dbReference type="AlphaFoldDB" id="A0A4R2F7T2"/>
<dbReference type="OrthoDB" id="9906877at2"/>
<evidence type="ECO:0000313" key="1">
    <source>
        <dbReference type="EMBL" id="TCN83090.1"/>
    </source>
</evidence>
<proteinExistence type="predicted"/>
<keyword evidence="2" id="KW-1185">Reference proteome</keyword>
<name>A0A4R2F7T2_9GAMM</name>
<organism evidence="1 2">
    <name type="scientific">Shewanella fodinae</name>
    <dbReference type="NCBI Taxonomy" id="552357"/>
    <lineage>
        <taxon>Bacteria</taxon>
        <taxon>Pseudomonadati</taxon>
        <taxon>Pseudomonadota</taxon>
        <taxon>Gammaproteobacteria</taxon>
        <taxon>Alteromonadales</taxon>
        <taxon>Shewanellaceae</taxon>
        <taxon>Shewanella</taxon>
    </lineage>
</organism>
<comment type="caution">
    <text evidence="1">The sequence shown here is derived from an EMBL/GenBank/DDBJ whole genome shotgun (WGS) entry which is preliminary data.</text>
</comment>
<dbReference type="RefSeq" id="WP_133039297.1">
    <property type="nucleotide sequence ID" value="NZ_BMXW01000010.1"/>
</dbReference>
<dbReference type="EMBL" id="SLWF01000016">
    <property type="protein sequence ID" value="TCN83090.1"/>
    <property type="molecule type" value="Genomic_DNA"/>
</dbReference>
<gene>
    <name evidence="1" type="ORF">EDC91_11670</name>
</gene>
<protein>
    <submittedName>
        <fullName evidence="1">Uncharacterized protein</fullName>
    </submittedName>
</protein>